<dbReference type="Pfam" id="PF00497">
    <property type="entry name" value="SBP_bac_3"/>
    <property type="match status" value="1"/>
</dbReference>
<reference evidence="7 8" key="2">
    <citation type="submission" date="2021-08" db="EMBL/GenBank/DDBJ databases">
        <title>Rheinheimera aquimaris sp. nov., isolated from seawater of the East Sea in Korea.</title>
        <authorList>
            <person name="Kim K.H."/>
            <person name="Wenting R."/>
            <person name="Kim K.R."/>
            <person name="Jeon C.O."/>
        </authorList>
    </citation>
    <scope>NUCLEOTIDE SEQUENCE [LARGE SCALE GENOMIC DNA]</scope>
    <source>
        <strain evidence="7 8">MA-13</strain>
    </source>
</reference>
<dbReference type="NCBIfam" id="TIGR00254">
    <property type="entry name" value="GGDEF"/>
    <property type="match status" value="1"/>
</dbReference>
<dbReference type="EMBL" id="JAERPS020000001">
    <property type="protein sequence ID" value="MBZ9610495.1"/>
    <property type="molecule type" value="Genomic_DNA"/>
</dbReference>
<feature type="coiled-coil region" evidence="3">
    <location>
        <begin position="287"/>
        <end position="346"/>
    </location>
</feature>
<comment type="catalytic activity">
    <reaction evidence="2">
        <text>2 GTP = 3',3'-c-di-GMP + 2 diphosphate</text>
        <dbReference type="Rhea" id="RHEA:24898"/>
        <dbReference type="ChEBI" id="CHEBI:33019"/>
        <dbReference type="ChEBI" id="CHEBI:37565"/>
        <dbReference type="ChEBI" id="CHEBI:58805"/>
        <dbReference type="EC" id="2.7.7.65"/>
    </reaction>
</comment>
<dbReference type="InterPro" id="IPR029787">
    <property type="entry name" value="Nucleotide_cyclase"/>
</dbReference>
<feature type="chain" id="PRO_5045837843" description="diguanylate cyclase" evidence="5">
    <location>
        <begin position="24"/>
        <end position="472"/>
    </location>
</feature>
<proteinExistence type="predicted"/>
<dbReference type="CDD" id="cd13708">
    <property type="entry name" value="PBP2_BvgS_like_1"/>
    <property type="match status" value="1"/>
</dbReference>
<dbReference type="SUPFAM" id="SSF55073">
    <property type="entry name" value="Nucleotide cyclase"/>
    <property type="match status" value="1"/>
</dbReference>
<evidence type="ECO:0000259" key="6">
    <source>
        <dbReference type="PROSITE" id="PS50887"/>
    </source>
</evidence>
<keyword evidence="5" id="KW-0732">Signal</keyword>
<dbReference type="SMART" id="SM00062">
    <property type="entry name" value="PBPb"/>
    <property type="match status" value="1"/>
</dbReference>
<dbReference type="Pfam" id="PF00990">
    <property type="entry name" value="GGDEF"/>
    <property type="match status" value="1"/>
</dbReference>
<evidence type="ECO:0000256" key="1">
    <source>
        <dbReference type="ARBA" id="ARBA00012528"/>
    </source>
</evidence>
<dbReference type="SUPFAM" id="SSF53850">
    <property type="entry name" value="Periplasmic binding protein-like II"/>
    <property type="match status" value="1"/>
</dbReference>
<feature type="transmembrane region" description="Helical" evidence="4">
    <location>
        <begin position="261"/>
        <end position="281"/>
    </location>
</feature>
<feature type="domain" description="GGDEF" evidence="6">
    <location>
        <begin position="345"/>
        <end position="472"/>
    </location>
</feature>
<dbReference type="Gene3D" id="3.40.190.10">
    <property type="entry name" value="Periplasmic binding protein-like II"/>
    <property type="match status" value="2"/>
</dbReference>
<name>A0ABS7X4M7_9GAMM</name>
<dbReference type="InterPro" id="IPR000160">
    <property type="entry name" value="GGDEF_dom"/>
</dbReference>
<evidence type="ECO:0000256" key="2">
    <source>
        <dbReference type="ARBA" id="ARBA00034247"/>
    </source>
</evidence>
<dbReference type="InterPro" id="IPR050469">
    <property type="entry name" value="Diguanylate_Cyclase"/>
</dbReference>
<dbReference type="Proteomes" id="UP000663814">
    <property type="component" value="Unassembled WGS sequence"/>
</dbReference>
<dbReference type="RefSeq" id="WP_224673223.1">
    <property type="nucleotide sequence ID" value="NZ_JAERPS020000001.1"/>
</dbReference>
<dbReference type="InterPro" id="IPR043128">
    <property type="entry name" value="Rev_trsase/Diguanyl_cyclase"/>
</dbReference>
<accession>A0ABS7X4M7</accession>
<dbReference type="SMART" id="SM00267">
    <property type="entry name" value="GGDEF"/>
    <property type="match status" value="1"/>
</dbReference>
<dbReference type="Gene3D" id="3.30.70.270">
    <property type="match status" value="1"/>
</dbReference>
<dbReference type="PROSITE" id="PS50887">
    <property type="entry name" value="GGDEF"/>
    <property type="match status" value="1"/>
</dbReference>
<dbReference type="PANTHER" id="PTHR45138:SF9">
    <property type="entry name" value="DIGUANYLATE CYCLASE DGCM-RELATED"/>
    <property type="match status" value="1"/>
</dbReference>
<dbReference type="EC" id="2.7.7.65" evidence="1"/>
<keyword evidence="3" id="KW-0175">Coiled coil</keyword>
<keyword evidence="7" id="KW-0808">Transferase</keyword>
<dbReference type="PANTHER" id="PTHR45138">
    <property type="entry name" value="REGULATORY COMPONENTS OF SENSORY TRANSDUCTION SYSTEM"/>
    <property type="match status" value="1"/>
</dbReference>
<protein>
    <recommendedName>
        <fullName evidence="1">diguanylate cyclase</fullName>
        <ecNumber evidence="1">2.7.7.65</ecNumber>
    </recommendedName>
</protein>
<gene>
    <name evidence="7" type="ORF">I4W93_002680</name>
</gene>
<evidence type="ECO:0000313" key="7">
    <source>
        <dbReference type="EMBL" id="MBZ9610495.1"/>
    </source>
</evidence>
<evidence type="ECO:0000256" key="4">
    <source>
        <dbReference type="SAM" id="Phobius"/>
    </source>
</evidence>
<keyword evidence="4" id="KW-0472">Membrane</keyword>
<dbReference type="CDD" id="cd01949">
    <property type="entry name" value="GGDEF"/>
    <property type="match status" value="1"/>
</dbReference>
<keyword evidence="4" id="KW-1133">Transmembrane helix</keyword>
<comment type="caution">
    <text evidence="7">The sequence shown here is derived from an EMBL/GenBank/DDBJ whole genome shotgun (WGS) entry which is preliminary data.</text>
</comment>
<evidence type="ECO:0000313" key="8">
    <source>
        <dbReference type="Proteomes" id="UP000663814"/>
    </source>
</evidence>
<evidence type="ECO:0000256" key="5">
    <source>
        <dbReference type="SAM" id="SignalP"/>
    </source>
</evidence>
<sequence length="472" mass="53647">MQQRLCHLTTLALLSLCSLTAFANTPVSYEGKTLTYCVDPDWMPYEAIRDGTHVGISADYLALVAKKTGLEFSLLRTESWVQTLQLLQSGDCMLSPLLNRSATREQYLHFSQVYFRAPNVLVSLRQQPFLQTMENIGSRSLAVPEGYRLLEHIQRYYPQTPIVLVENETAGLHAVADGKADLFIGSLYSINRQIQQETLYQLKVAGWLGLEDELRFGVVTAHQPILTAINQALADITEAEHVAIYQKWSRIKVPEVVNYTLMWQLGAAALALILLLAAWNYRSRYFYLRLQEKNRQLEQTRTELEAAVQKLEFLSNHDPLTHLYNRNHFDNNLRAAQQRAAQAQQAFSLALIDIDLFKQINDTHGHTIGDAILRELAQILSTEVREQDQVTRWGGEEFVIFCQHTTLAEVKALCDRVAAAIKRHSFSHNINLTCSFGVAEQQDNEDLLHCFERADKALYQAKQAGRNQICIA</sequence>
<dbReference type="InterPro" id="IPR001638">
    <property type="entry name" value="Solute-binding_3/MltF_N"/>
</dbReference>
<keyword evidence="4" id="KW-0812">Transmembrane</keyword>
<keyword evidence="7" id="KW-0548">Nucleotidyltransferase</keyword>
<feature type="signal peptide" evidence="5">
    <location>
        <begin position="1"/>
        <end position="23"/>
    </location>
</feature>
<keyword evidence="8" id="KW-1185">Reference proteome</keyword>
<organism evidence="7 8">
    <name type="scientific">Rheinheimera maricola</name>
    <dbReference type="NCBI Taxonomy" id="2793282"/>
    <lineage>
        <taxon>Bacteria</taxon>
        <taxon>Pseudomonadati</taxon>
        <taxon>Pseudomonadota</taxon>
        <taxon>Gammaproteobacteria</taxon>
        <taxon>Chromatiales</taxon>
        <taxon>Chromatiaceae</taxon>
        <taxon>Rheinheimera</taxon>
    </lineage>
</organism>
<reference evidence="7 8" key="1">
    <citation type="submission" date="2020-12" db="EMBL/GenBank/DDBJ databases">
        <authorList>
            <person name="Ruan W."/>
            <person name="Khan S.A."/>
            <person name="Jeon C.O."/>
        </authorList>
    </citation>
    <scope>NUCLEOTIDE SEQUENCE [LARGE SCALE GENOMIC DNA]</scope>
    <source>
        <strain evidence="7 8">MA-13</strain>
    </source>
</reference>
<dbReference type="GO" id="GO:0052621">
    <property type="term" value="F:diguanylate cyclase activity"/>
    <property type="evidence" value="ECO:0007669"/>
    <property type="project" value="UniProtKB-EC"/>
</dbReference>
<evidence type="ECO:0000256" key="3">
    <source>
        <dbReference type="SAM" id="Coils"/>
    </source>
</evidence>